<accession>A0A318QIA2</accession>
<organism evidence="1 2">
    <name type="scientific">Komagataeibacter oboediens</name>
    <dbReference type="NCBI Taxonomy" id="65958"/>
    <lineage>
        <taxon>Bacteria</taxon>
        <taxon>Pseudomonadati</taxon>
        <taxon>Pseudomonadota</taxon>
        <taxon>Alphaproteobacteria</taxon>
        <taxon>Acetobacterales</taxon>
        <taxon>Acetobacteraceae</taxon>
        <taxon>Komagataeibacter</taxon>
    </lineage>
</organism>
<dbReference type="Proteomes" id="UP000247417">
    <property type="component" value="Unassembled WGS sequence"/>
</dbReference>
<evidence type="ECO:0000313" key="2">
    <source>
        <dbReference type="Proteomes" id="UP000247417"/>
    </source>
</evidence>
<dbReference type="OrthoDB" id="7274554at2"/>
<gene>
    <name evidence="1" type="ORF">CFR80_16885</name>
</gene>
<evidence type="ECO:0000313" key="1">
    <source>
        <dbReference type="EMBL" id="PYD78200.1"/>
    </source>
</evidence>
<reference evidence="1 2" key="1">
    <citation type="submission" date="2017-07" db="EMBL/GenBank/DDBJ databases">
        <title>A draft genome sequence of Komagataeibacter oboediens LMG 18849.</title>
        <authorList>
            <person name="Skraban J."/>
            <person name="Cleenwerck I."/>
            <person name="Vandamme P."/>
            <person name="Trcek J."/>
        </authorList>
    </citation>
    <scope>NUCLEOTIDE SEQUENCE [LARGE SCALE GENOMIC DNA]</scope>
    <source>
        <strain evidence="1 2">LMG 18849</strain>
    </source>
</reference>
<sequence>MTDLRSAQNPEHAKHIAAWLRKLGALVRRSADDCGPDQMALYAEMLIRDYPRAAFTNTALHYVAEACEWWPSYTVLRRLVGEHWEAFQRNRRDRKLPQLTGTGGRKPLEGTDLQWRRYFDRGEMTNWVGADEAGVDPNEQRSRRERALSLIRQQSPVAFEDITGKPASEPVSNAMWADPIRLRRSLDEARRGPFQGVFAQMARSAVAKYAPENMTIVDEVFPKNG</sequence>
<dbReference type="AlphaFoldDB" id="A0A318QIA2"/>
<dbReference type="RefSeq" id="WP_146221691.1">
    <property type="nucleotide sequence ID" value="NZ_NKTX01000115.1"/>
</dbReference>
<proteinExistence type="predicted"/>
<dbReference type="EMBL" id="NKTX01000115">
    <property type="protein sequence ID" value="PYD78200.1"/>
    <property type="molecule type" value="Genomic_DNA"/>
</dbReference>
<protein>
    <submittedName>
        <fullName evidence="1">Uncharacterized protein</fullName>
    </submittedName>
</protein>
<comment type="caution">
    <text evidence="1">The sequence shown here is derived from an EMBL/GenBank/DDBJ whole genome shotgun (WGS) entry which is preliminary data.</text>
</comment>
<name>A0A318QIA2_9PROT</name>